<accession>A0AAN0MF34</accession>
<feature type="domain" description="PRD" evidence="3">
    <location>
        <begin position="191"/>
        <end position="298"/>
    </location>
</feature>
<evidence type="ECO:0000313" key="4">
    <source>
        <dbReference type="EMBL" id="BEH01408.1"/>
    </source>
</evidence>
<dbReference type="PANTHER" id="PTHR30185:SF13">
    <property type="entry name" value="LICABCH OPERON REGULATOR-RELATED"/>
    <property type="match status" value="1"/>
</dbReference>
<sequence length="548" mass="59547">MARGLYILARLLHSLRPVRIEDLTLDMRLGRTSVVADIAQVRELLAPYGVKIEGRTRVGLTLAGPELGIRLAILDHAYAAAYRGYPLGGEIHGAVEQVLGEYGLSAANREIMRGWVTVVLDRYLNNQPLGALPPTYADLVDSPAHDLARALAAAVEPLLNEQLPDDEVLFLALPAAGMRMTGAEGPGGVWRSAELAGALVERILDRVANEMDVRLATAELVREFTQHVTFLVNRLRYSLHLATDAQPGRLEEEYPLAHRMAMIAAEEIQQETGLVVEAGELSLLTTYFQVFLVDYAARQRREMSVTIVSGHGPATARLVRSHLATLLPAGTRYTIVPDCAPGDLDASDLVVTTPGARVSTNRPTLELSELFDRQAVTRRLNALRIPTLGPLAPAAAGSLLVSLIDENRFVRLPTDAGYPEATQLLIDALRKAGLVGEGFEAATAAREARATMQLDDRLAFPHATDPTLVTPVCALGVVPRADSEAGIRVVFLMAVPEKVAYDDTVLIRVYDEIIRLGGNAAAVAKISRLTSYEQFFYFMENLQSNPTT</sequence>
<reference evidence="4" key="1">
    <citation type="journal article" date="2024" name="Int. J. Syst. Evol. Microbiol.">
        <title>Brooklawnia propionicigenes sp. nov., a facultatively anaerobic, propionate-producing bacterium isolated from a methanogenic reactor treating waste from cattle farms.</title>
        <authorList>
            <person name="Akita Y."/>
            <person name="Ueki A."/>
            <person name="Tonouchi A."/>
            <person name="Sugawara Y."/>
            <person name="Honma S."/>
            <person name="Kaku N."/>
            <person name="Ueki K."/>
        </authorList>
    </citation>
    <scope>NUCLEOTIDE SEQUENCE</scope>
    <source>
        <strain evidence="4">SH051</strain>
    </source>
</reference>
<dbReference type="Gene3D" id="3.40.930.10">
    <property type="entry name" value="Mannitol-specific EII, Chain A"/>
    <property type="match status" value="1"/>
</dbReference>
<evidence type="ECO:0000313" key="5">
    <source>
        <dbReference type="Proteomes" id="UP001431656"/>
    </source>
</evidence>
<feature type="domain" description="PTS EIIA type-2" evidence="2">
    <location>
        <begin position="402"/>
        <end position="542"/>
    </location>
</feature>
<dbReference type="Pfam" id="PF00874">
    <property type="entry name" value="PRD"/>
    <property type="match status" value="1"/>
</dbReference>
<dbReference type="InterPro" id="IPR011608">
    <property type="entry name" value="PRD"/>
</dbReference>
<dbReference type="GO" id="GO:0006355">
    <property type="term" value="P:regulation of DNA-templated transcription"/>
    <property type="evidence" value="ECO:0007669"/>
    <property type="project" value="InterPro"/>
</dbReference>
<dbReference type="SUPFAM" id="SSF63520">
    <property type="entry name" value="PTS-regulatory domain, PRD"/>
    <property type="match status" value="1"/>
</dbReference>
<evidence type="ECO:0000259" key="3">
    <source>
        <dbReference type="PROSITE" id="PS51372"/>
    </source>
</evidence>
<dbReference type="EMBL" id="AP028056">
    <property type="protein sequence ID" value="BEH01408.1"/>
    <property type="molecule type" value="Genomic_DNA"/>
</dbReference>
<keyword evidence="5" id="KW-1185">Reference proteome</keyword>
<dbReference type="PANTHER" id="PTHR30185">
    <property type="entry name" value="CRYPTIC BETA-GLUCOSIDE BGL OPERON ANTITERMINATOR"/>
    <property type="match status" value="1"/>
</dbReference>
<protein>
    <recommendedName>
        <fullName evidence="6">PRD domain-containing protein</fullName>
    </recommendedName>
</protein>
<evidence type="ECO:0000256" key="1">
    <source>
        <dbReference type="ARBA" id="ARBA00022737"/>
    </source>
</evidence>
<name>A0AAN0MF34_9ACTN</name>
<dbReference type="Gene3D" id="1.10.1790.10">
    <property type="entry name" value="PRD domain"/>
    <property type="match status" value="1"/>
</dbReference>
<dbReference type="RefSeq" id="WP_286267600.1">
    <property type="nucleotide sequence ID" value="NZ_AP028056.1"/>
</dbReference>
<dbReference type="KEGG" id="broo:brsh051_06890"/>
<gene>
    <name evidence="4" type="ORF">brsh051_06890</name>
</gene>
<dbReference type="Proteomes" id="UP001431656">
    <property type="component" value="Chromosome"/>
</dbReference>
<evidence type="ECO:0008006" key="6">
    <source>
        <dbReference type="Google" id="ProtNLM"/>
    </source>
</evidence>
<dbReference type="SUPFAM" id="SSF55804">
    <property type="entry name" value="Phoshotransferase/anion transport protein"/>
    <property type="match status" value="1"/>
</dbReference>
<proteinExistence type="predicted"/>
<dbReference type="PROSITE" id="PS51094">
    <property type="entry name" value="PTS_EIIA_TYPE_2"/>
    <property type="match status" value="1"/>
</dbReference>
<evidence type="ECO:0000259" key="2">
    <source>
        <dbReference type="PROSITE" id="PS51094"/>
    </source>
</evidence>
<dbReference type="AlphaFoldDB" id="A0AAN0MF34"/>
<dbReference type="PROSITE" id="PS51372">
    <property type="entry name" value="PRD_2"/>
    <property type="match status" value="1"/>
</dbReference>
<dbReference type="InterPro" id="IPR016152">
    <property type="entry name" value="PTrfase/Anion_transptr"/>
</dbReference>
<organism evidence="4 5">
    <name type="scientific">Brooklawnia propionicigenes</name>
    <dbReference type="NCBI Taxonomy" id="3041175"/>
    <lineage>
        <taxon>Bacteria</taxon>
        <taxon>Bacillati</taxon>
        <taxon>Actinomycetota</taxon>
        <taxon>Actinomycetes</taxon>
        <taxon>Propionibacteriales</taxon>
        <taxon>Propionibacteriaceae</taxon>
        <taxon>Brooklawnia</taxon>
    </lineage>
</organism>
<dbReference type="InterPro" id="IPR036634">
    <property type="entry name" value="PRD_sf"/>
</dbReference>
<dbReference type="Pfam" id="PF00359">
    <property type="entry name" value="PTS_EIIA_2"/>
    <property type="match status" value="1"/>
</dbReference>
<dbReference type="InterPro" id="IPR050661">
    <property type="entry name" value="BglG_antiterminators"/>
</dbReference>
<keyword evidence="1" id="KW-0677">Repeat</keyword>
<dbReference type="InterPro" id="IPR002178">
    <property type="entry name" value="PTS_EIIA_type-2_dom"/>
</dbReference>